<reference evidence="1" key="1">
    <citation type="journal article" date="2023" name="Mol. Biol. Evol.">
        <title>Third-Generation Sequencing Reveals the Adaptive Role of the Epigenome in Three Deep-Sea Polychaetes.</title>
        <authorList>
            <person name="Perez M."/>
            <person name="Aroh O."/>
            <person name="Sun Y."/>
            <person name="Lan Y."/>
            <person name="Juniper S.K."/>
            <person name="Young C.R."/>
            <person name="Angers B."/>
            <person name="Qian P.Y."/>
        </authorList>
    </citation>
    <scope>NUCLEOTIDE SEQUENCE</scope>
    <source>
        <strain evidence="1">R07B-5</strain>
    </source>
</reference>
<gene>
    <name evidence="1" type="ORF">NP493_738g01040</name>
</gene>
<accession>A0AAD9KPY5</accession>
<evidence type="ECO:0000313" key="2">
    <source>
        <dbReference type="Proteomes" id="UP001209878"/>
    </source>
</evidence>
<proteinExistence type="predicted"/>
<comment type="caution">
    <text evidence="1">The sequence shown here is derived from an EMBL/GenBank/DDBJ whole genome shotgun (WGS) entry which is preliminary data.</text>
</comment>
<dbReference type="AlphaFoldDB" id="A0AAD9KPY5"/>
<dbReference type="EMBL" id="JAODUO010000736">
    <property type="protein sequence ID" value="KAK2175341.1"/>
    <property type="molecule type" value="Genomic_DNA"/>
</dbReference>
<sequence>MSPSQTKTPDATCIVLDGAAIILMMKPAATNTFDVYAQQVFIPYMSSQLRIVSRVDLVWKTRKLSSPVARAQHTAIAECPHPGPCSHEEADRRMLLHVSHATQHGHHQMLICIVDTDAVVLAVFAINHLTAVASIQNWQELSLPGNPPNSCEPWTTDVICPTNVPCF</sequence>
<organism evidence="1 2">
    <name type="scientific">Ridgeia piscesae</name>
    <name type="common">Tubeworm</name>
    <dbReference type="NCBI Taxonomy" id="27915"/>
    <lineage>
        <taxon>Eukaryota</taxon>
        <taxon>Metazoa</taxon>
        <taxon>Spiralia</taxon>
        <taxon>Lophotrochozoa</taxon>
        <taxon>Annelida</taxon>
        <taxon>Polychaeta</taxon>
        <taxon>Sedentaria</taxon>
        <taxon>Canalipalpata</taxon>
        <taxon>Sabellida</taxon>
        <taxon>Siboglinidae</taxon>
        <taxon>Ridgeia</taxon>
    </lineage>
</organism>
<dbReference type="Proteomes" id="UP001209878">
    <property type="component" value="Unassembled WGS sequence"/>
</dbReference>
<keyword evidence="2" id="KW-1185">Reference proteome</keyword>
<name>A0AAD9KPY5_RIDPI</name>
<evidence type="ECO:0000313" key="1">
    <source>
        <dbReference type="EMBL" id="KAK2175341.1"/>
    </source>
</evidence>
<protein>
    <submittedName>
        <fullName evidence="1">Uncharacterized protein</fullName>
    </submittedName>
</protein>